<gene>
    <name evidence="3" type="primary">GET3_55</name>
    <name evidence="3" type="ORF">PGTUg99_016702</name>
</gene>
<protein>
    <submittedName>
        <fullName evidence="3">Golgi to ER traffic-protein</fullName>
    </submittedName>
</protein>
<keyword evidence="2" id="KW-1133">Transmembrane helix</keyword>
<keyword evidence="2" id="KW-0472">Membrane</keyword>
<feature type="compositionally biased region" description="Basic and acidic residues" evidence="1">
    <location>
        <begin position="961"/>
        <end position="970"/>
    </location>
</feature>
<proteinExistence type="predicted"/>
<feature type="region of interest" description="Disordered" evidence="1">
    <location>
        <begin position="1"/>
        <end position="88"/>
    </location>
</feature>
<sequence>MAVRRSTRLSYNTPAPQYQGTRVIASSQQSQPTLSAGSPDSPSDGFQQRLNLRKKGRRDLASTPIDTVIPRVTNSDQPQNHGGEALSLPEVEELKRRLLQLKIEAEVMQEKVHLDSLAPNFSTLHKEYLSHLQGMVLECDNKIGRAKMLREDTISALLRGIRSVTVCFLTFLPRFSCKITGDKPAKKACVSEAESDAEPESDKGSISTMERSLLEEEPSKYGEEDDQSMETEPINKEGDQSMQTDPNSRGKAASSSGACTSPNDYSMEKEPIKGADYLSNKTASTSIDKEPHHYRSLSPLDLDCLIRGGDDLPMLGQTPNPGGTSKPEKNMEKTPNSIDKNFVDPAADEEYHAHTSQGKILEDPAADEEDTGDQEHQALQEILEDQAEVDNANRSQDKILEDPTVDEEDTPDKEPKAPPEIRVGAKKLRNKQRQVRKNNQAKKMKVAPSALDEYDLYANPILMKDESRKRRSSLEESIHEQIDGNTRMEFGYYTKDMLKLTLVQLQLHHGLSQHSNPQGKDDPYILFVESDHWREIQGVTADKQRFRQLLLESPRLLQISATHPYFNSKIFDMDVLTKSIDANLGGELRSGSWFALNQLMCRSTDSWQYHNRNFKEYSRISLNRLMQITQDAVRSLHQLVMLPPLPQAFDTKNQETDGSRAALNFLLARLSGLGAGLQPTEPPPNSDGIKSIITKIYELLLGIVLIYEGFQSKSDEMEIDSLYLPVLQKNGKDQTETTDNQPFDNSFKIVPADEWRLMKQRCIGVVALFLLFGVQGWFGCFKNRKKYTYCNIYSIFTLALDMSSRGITILSPQTEPGLHTPWRHLNGFLADLFRTTRIGCPDLNWYTAMYIWGSVLEESTISYFFLLDVFEEMKDPGKSLSSTGSEAPPVKATNEEWSKSWKELLQLALIQKSAYQTLRQQLALSKGFQPQTVVPALPSQQFEGVDLWSFMQTQCCNTDDQSEKKAKEELVDSGAKMQKK</sequence>
<feature type="transmembrane region" description="Helical" evidence="2">
    <location>
        <begin position="763"/>
        <end position="781"/>
    </location>
</feature>
<feature type="region of interest" description="Disordered" evidence="1">
    <location>
        <begin position="191"/>
        <end position="277"/>
    </location>
</feature>
<organism evidence="3 4">
    <name type="scientific">Puccinia graminis f. sp. tritici</name>
    <dbReference type="NCBI Taxonomy" id="56615"/>
    <lineage>
        <taxon>Eukaryota</taxon>
        <taxon>Fungi</taxon>
        <taxon>Dikarya</taxon>
        <taxon>Basidiomycota</taxon>
        <taxon>Pucciniomycotina</taxon>
        <taxon>Pucciniomycetes</taxon>
        <taxon>Pucciniales</taxon>
        <taxon>Pucciniaceae</taxon>
        <taxon>Puccinia</taxon>
    </lineage>
</organism>
<feature type="region of interest" description="Disordered" evidence="1">
    <location>
        <begin position="959"/>
        <end position="980"/>
    </location>
</feature>
<dbReference type="AlphaFoldDB" id="A0A5B0RRS9"/>
<comment type="caution">
    <text evidence="3">The sequence shown here is derived from an EMBL/GenBank/DDBJ whole genome shotgun (WGS) entry which is preliminary data.</text>
</comment>
<accession>A0A5B0RRS9</accession>
<feature type="compositionally biased region" description="Basic and acidic residues" evidence="1">
    <location>
        <begin position="212"/>
        <end position="222"/>
    </location>
</feature>
<keyword evidence="2" id="KW-0812">Transmembrane</keyword>
<evidence type="ECO:0000313" key="3">
    <source>
        <dbReference type="EMBL" id="KAA1127998.1"/>
    </source>
</evidence>
<feature type="region of interest" description="Disordered" evidence="1">
    <location>
        <begin position="308"/>
        <end position="419"/>
    </location>
</feature>
<reference evidence="3 4" key="1">
    <citation type="submission" date="2019-05" db="EMBL/GenBank/DDBJ databases">
        <title>Emergence of the Ug99 lineage of the wheat stem rust pathogen through somatic hybridization.</title>
        <authorList>
            <person name="Li F."/>
            <person name="Upadhyaya N.M."/>
            <person name="Sperschneider J."/>
            <person name="Matny O."/>
            <person name="Nguyen-Phuc H."/>
            <person name="Mago R."/>
            <person name="Raley C."/>
            <person name="Miller M.E."/>
            <person name="Silverstein K.A.T."/>
            <person name="Henningsen E."/>
            <person name="Hirsch C.D."/>
            <person name="Visser B."/>
            <person name="Pretorius Z.A."/>
            <person name="Steffenson B.J."/>
            <person name="Schwessinger B."/>
            <person name="Dodds P.N."/>
            <person name="Figueroa M."/>
        </authorList>
    </citation>
    <scope>NUCLEOTIDE SEQUENCE [LARGE SCALE GENOMIC DNA]</scope>
    <source>
        <strain evidence="3 4">Ug99</strain>
    </source>
</reference>
<name>A0A5B0RRS9_PUCGR</name>
<dbReference type="Proteomes" id="UP000325313">
    <property type="component" value="Unassembled WGS sequence"/>
</dbReference>
<evidence type="ECO:0000313" key="4">
    <source>
        <dbReference type="Proteomes" id="UP000325313"/>
    </source>
</evidence>
<evidence type="ECO:0000256" key="2">
    <source>
        <dbReference type="SAM" id="Phobius"/>
    </source>
</evidence>
<feature type="compositionally biased region" description="Polar residues" evidence="1">
    <location>
        <begin position="240"/>
        <end position="264"/>
    </location>
</feature>
<dbReference type="EMBL" id="VDEP01000146">
    <property type="protein sequence ID" value="KAA1127998.1"/>
    <property type="molecule type" value="Genomic_DNA"/>
</dbReference>
<feature type="compositionally biased region" description="Polar residues" evidence="1">
    <location>
        <begin position="8"/>
        <end position="50"/>
    </location>
</feature>
<evidence type="ECO:0000256" key="1">
    <source>
        <dbReference type="SAM" id="MobiDB-lite"/>
    </source>
</evidence>